<feature type="domain" description="Prion-inhibition and propagation HeLo" evidence="1">
    <location>
        <begin position="11"/>
        <end position="82"/>
    </location>
</feature>
<sequence>MAEVAGLVLGAVGVVGVRGAFKNAVELFSLINAPQKFSRDYEITSTQLDIEKLILLQGADHVRLLGEDYDRRLDDVDIGPNAMAGVVERHDQVQSVVDLHSVKMIGDSSVGSHKAFAECAEYELRRREEASQNRILDLNWFRMIEDRRDSVKWSKVEKSGKCDGKKCHKYDKCVDCVIWKAARLQKPGESLSLPTTAETTFAMETFEKRYNGRKAFCFFFDGDDELEGDYMDNISILEQLTANKPIKAVVLSRPIPKCAMAFGQLPQLRLKDLNRPDIYTYVQIQLRNTVTCGRYLDQADAILYALIDKSAGGFFGSYSRART</sequence>
<dbReference type="InterPro" id="IPR038305">
    <property type="entry name" value="HeLo_sf"/>
</dbReference>
<dbReference type="PANTHER" id="PTHR10039:SF5">
    <property type="entry name" value="NACHT DOMAIN-CONTAINING PROTEIN"/>
    <property type="match status" value="1"/>
</dbReference>
<organism evidence="2 3">
    <name type="scientific">Seiridium unicorne</name>
    <dbReference type="NCBI Taxonomy" id="138068"/>
    <lineage>
        <taxon>Eukaryota</taxon>
        <taxon>Fungi</taxon>
        <taxon>Dikarya</taxon>
        <taxon>Ascomycota</taxon>
        <taxon>Pezizomycotina</taxon>
        <taxon>Sordariomycetes</taxon>
        <taxon>Xylariomycetidae</taxon>
        <taxon>Amphisphaeriales</taxon>
        <taxon>Sporocadaceae</taxon>
        <taxon>Seiridium</taxon>
    </lineage>
</organism>
<evidence type="ECO:0000313" key="2">
    <source>
        <dbReference type="EMBL" id="KAK9416019.1"/>
    </source>
</evidence>
<dbReference type="PANTHER" id="PTHR10039">
    <property type="entry name" value="AMELOGENIN"/>
    <property type="match status" value="1"/>
</dbReference>
<gene>
    <name evidence="2" type="ORF">SUNI508_09979</name>
</gene>
<evidence type="ECO:0000313" key="3">
    <source>
        <dbReference type="Proteomes" id="UP001408356"/>
    </source>
</evidence>
<proteinExistence type="predicted"/>
<comment type="caution">
    <text evidence="2">The sequence shown here is derived from an EMBL/GenBank/DDBJ whole genome shotgun (WGS) entry which is preliminary data.</text>
</comment>
<dbReference type="InterPro" id="IPR029498">
    <property type="entry name" value="HeLo_dom"/>
</dbReference>
<protein>
    <recommendedName>
        <fullName evidence="1">Prion-inhibition and propagation HeLo domain-containing protein</fullName>
    </recommendedName>
</protein>
<keyword evidence="3" id="KW-1185">Reference proteome</keyword>
<dbReference type="Proteomes" id="UP001408356">
    <property type="component" value="Unassembled WGS sequence"/>
</dbReference>
<evidence type="ECO:0000259" key="1">
    <source>
        <dbReference type="Pfam" id="PF14479"/>
    </source>
</evidence>
<dbReference type="Gene3D" id="1.20.120.1020">
    <property type="entry name" value="Prion-inhibition and propagation, HeLo domain"/>
    <property type="match status" value="1"/>
</dbReference>
<name>A0ABR2UNC1_9PEZI</name>
<reference evidence="2 3" key="1">
    <citation type="journal article" date="2024" name="J. Plant Pathol.">
        <title>Sequence and assembly of the genome of Seiridium unicorne, isolate CBS 538.82, causal agent of cypress canker disease.</title>
        <authorList>
            <person name="Scali E."/>
            <person name="Rocca G.D."/>
            <person name="Danti R."/>
            <person name="Garbelotto M."/>
            <person name="Barberini S."/>
            <person name="Baroncelli R."/>
            <person name="Emiliani G."/>
        </authorList>
    </citation>
    <scope>NUCLEOTIDE SEQUENCE [LARGE SCALE GENOMIC DNA]</scope>
    <source>
        <strain evidence="2 3">BM-138-508</strain>
    </source>
</reference>
<accession>A0ABR2UNC1</accession>
<dbReference type="Pfam" id="PF14479">
    <property type="entry name" value="HeLo"/>
    <property type="match status" value="1"/>
</dbReference>
<dbReference type="EMBL" id="JARVKF010000410">
    <property type="protein sequence ID" value="KAK9416019.1"/>
    <property type="molecule type" value="Genomic_DNA"/>
</dbReference>